<name>A0A5N4B7R9_PHOPY</name>
<sequence>MAQRQVYFDEVTTLINGKKLKNNSNLVNLNPFLDEDGVLRVRSRLSNARHMKFNAKFPIILPKQHHITKLIVTYQHRMLLHAGVQATLYALRQNYWVPGGKSVIIVYTCFDIVASIVIFQRAGVCTNKLYLRWVTAGEKEQVAAELFYPKESQSKIRCSQANILINEPPIKSILLIATNNMFSFKKGTPCPFKQYKK</sequence>
<comment type="caution">
    <text evidence="1">The sequence shown here is derived from an EMBL/GenBank/DDBJ whole genome shotgun (WGS) entry which is preliminary data.</text>
</comment>
<dbReference type="AlphaFoldDB" id="A0A5N4B7R9"/>
<protein>
    <submittedName>
        <fullName evidence="1">Uncharacterized protein</fullName>
    </submittedName>
</protein>
<proteinExistence type="predicted"/>
<evidence type="ECO:0000313" key="1">
    <source>
        <dbReference type="EMBL" id="KAB0805649.1"/>
    </source>
</evidence>
<evidence type="ECO:0000313" key="2">
    <source>
        <dbReference type="Proteomes" id="UP000327044"/>
    </source>
</evidence>
<dbReference type="PANTHER" id="PTHR47331">
    <property type="entry name" value="PHD-TYPE DOMAIN-CONTAINING PROTEIN"/>
    <property type="match status" value="1"/>
</dbReference>
<reference evidence="1 2" key="1">
    <citation type="journal article" date="2018" name="Elife">
        <title>Firefly genomes illuminate parallel origins of bioluminescence in beetles.</title>
        <authorList>
            <person name="Fallon T.R."/>
            <person name="Lower S.E."/>
            <person name="Chang C.H."/>
            <person name="Bessho-Uehara M."/>
            <person name="Martin G.J."/>
            <person name="Bewick A.J."/>
            <person name="Behringer M."/>
            <person name="Debat H.J."/>
            <person name="Wong I."/>
            <person name="Day J.C."/>
            <person name="Suvorov A."/>
            <person name="Silva C.J."/>
            <person name="Stanger-Hall K.F."/>
            <person name="Hall D.W."/>
            <person name="Schmitz R.J."/>
            <person name="Nelson D.R."/>
            <person name="Lewis S.M."/>
            <person name="Shigenobu S."/>
            <person name="Bybee S.M."/>
            <person name="Larracuente A.M."/>
            <person name="Oba Y."/>
            <person name="Weng J.K."/>
        </authorList>
    </citation>
    <scope>NUCLEOTIDE SEQUENCE [LARGE SCALE GENOMIC DNA]</scope>
    <source>
        <strain evidence="1">1611_PpyrPB1</strain>
        <tissue evidence="1">Whole body</tissue>
    </source>
</reference>
<dbReference type="InParanoid" id="A0A5N4B7R9"/>
<organism evidence="1 2">
    <name type="scientific">Photinus pyralis</name>
    <name type="common">Common eastern firefly</name>
    <name type="synonym">Lampyris pyralis</name>
    <dbReference type="NCBI Taxonomy" id="7054"/>
    <lineage>
        <taxon>Eukaryota</taxon>
        <taxon>Metazoa</taxon>
        <taxon>Ecdysozoa</taxon>
        <taxon>Arthropoda</taxon>
        <taxon>Hexapoda</taxon>
        <taxon>Insecta</taxon>
        <taxon>Pterygota</taxon>
        <taxon>Neoptera</taxon>
        <taxon>Endopterygota</taxon>
        <taxon>Coleoptera</taxon>
        <taxon>Polyphaga</taxon>
        <taxon>Elateriformia</taxon>
        <taxon>Elateroidea</taxon>
        <taxon>Lampyridae</taxon>
        <taxon>Lampyrinae</taxon>
        <taxon>Photinus</taxon>
    </lineage>
</organism>
<keyword evidence="2" id="KW-1185">Reference proteome</keyword>
<gene>
    <name evidence="1" type="ORF">PPYR_02619</name>
</gene>
<dbReference type="PANTHER" id="PTHR47331:SF5">
    <property type="entry name" value="RIBONUCLEASE H"/>
    <property type="match status" value="1"/>
</dbReference>
<dbReference type="EMBL" id="VVIM01000001">
    <property type="protein sequence ID" value="KAB0805649.1"/>
    <property type="molecule type" value="Genomic_DNA"/>
</dbReference>
<accession>A0A5N4B7R9</accession>
<dbReference type="Proteomes" id="UP000327044">
    <property type="component" value="Unassembled WGS sequence"/>
</dbReference>